<comment type="catalytic activity">
    <reaction evidence="1">
        <text>ATP + protein L-histidine = ADP + protein N-phospho-L-histidine.</text>
        <dbReference type="EC" id="2.7.13.3"/>
    </reaction>
</comment>
<dbReference type="InterPro" id="IPR005467">
    <property type="entry name" value="His_kinase_dom"/>
</dbReference>
<dbReference type="SUPFAM" id="SSF55785">
    <property type="entry name" value="PYP-like sensor domain (PAS domain)"/>
    <property type="match status" value="2"/>
</dbReference>
<dbReference type="PRINTS" id="PR00344">
    <property type="entry name" value="BCTRLSENSOR"/>
</dbReference>
<dbReference type="Pfam" id="PF00512">
    <property type="entry name" value="HisKA"/>
    <property type="match status" value="1"/>
</dbReference>
<feature type="domain" description="PAS" evidence="7">
    <location>
        <begin position="3"/>
        <end position="74"/>
    </location>
</feature>
<dbReference type="PANTHER" id="PTHR43304">
    <property type="entry name" value="PHYTOCHROME-LIKE PROTEIN CPH1"/>
    <property type="match status" value="1"/>
</dbReference>
<evidence type="ECO:0000256" key="4">
    <source>
        <dbReference type="ARBA" id="ARBA00022679"/>
    </source>
</evidence>
<dbReference type="SUPFAM" id="SSF55874">
    <property type="entry name" value="ATPase domain of HSP90 chaperone/DNA topoisomerase II/histidine kinase"/>
    <property type="match status" value="1"/>
</dbReference>
<gene>
    <name evidence="8" type="ORF">Bealeia1_00083</name>
</gene>
<proteinExistence type="predicted"/>
<dbReference type="SUPFAM" id="SSF47384">
    <property type="entry name" value="Homodimeric domain of signal transducing histidine kinase"/>
    <property type="match status" value="1"/>
</dbReference>
<keyword evidence="5" id="KW-0418">Kinase</keyword>
<dbReference type="CDD" id="cd00082">
    <property type="entry name" value="HisKA"/>
    <property type="match status" value="1"/>
</dbReference>
<evidence type="ECO:0000313" key="9">
    <source>
        <dbReference type="Proteomes" id="UP001330434"/>
    </source>
</evidence>
<dbReference type="InterPro" id="IPR052162">
    <property type="entry name" value="Sensor_kinase/Photoreceptor"/>
</dbReference>
<dbReference type="Gene3D" id="1.10.287.130">
    <property type="match status" value="1"/>
</dbReference>
<keyword evidence="4" id="KW-0808">Transferase</keyword>
<dbReference type="InterPro" id="IPR036097">
    <property type="entry name" value="HisK_dim/P_sf"/>
</dbReference>
<keyword evidence="3" id="KW-0597">Phosphoprotein</keyword>
<dbReference type="InterPro" id="IPR035965">
    <property type="entry name" value="PAS-like_dom_sf"/>
</dbReference>
<name>A0ABZ2C0X4_9PROT</name>
<evidence type="ECO:0000256" key="2">
    <source>
        <dbReference type="ARBA" id="ARBA00012438"/>
    </source>
</evidence>
<dbReference type="EC" id="2.7.13.3" evidence="2"/>
<dbReference type="InterPro" id="IPR000014">
    <property type="entry name" value="PAS"/>
</dbReference>
<evidence type="ECO:0000256" key="1">
    <source>
        <dbReference type="ARBA" id="ARBA00000085"/>
    </source>
</evidence>
<organism evidence="8 9">
    <name type="scientific">Candidatus Bealeia paramacronuclearis</name>
    <dbReference type="NCBI Taxonomy" id="1921001"/>
    <lineage>
        <taxon>Bacteria</taxon>
        <taxon>Pseudomonadati</taxon>
        <taxon>Pseudomonadota</taxon>
        <taxon>Alphaproteobacteria</taxon>
        <taxon>Holosporales</taxon>
        <taxon>Holosporaceae</taxon>
        <taxon>Candidatus Bealeia</taxon>
    </lineage>
</organism>
<dbReference type="SMART" id="SM00387">
    <property type="entry name" value="HATPase_c"/>
    <property type="match status" value="1"/>
</dbReference>
<dbReference type="PROSITE" id="PS50109">
    <property type="entry name" value="HIS_KIN"/>
    <property type="match status" value="1"/>
</dbReference>
<dbReference type="Gene3D" id="3.30.565.10">
    <property type="entry name" value="Histidine kinase-like ATPase, C-terminal domain"/>
    <property type="match status" value="1"/>
</dbReference>
<dbReference type="CDD" id="cd00130">
    <property type="entry name" value="PAS"/>
    <property type="match status" value="2"/>
</dbReference>
<dbReference type="RefSeq" id="WP_331256485.1">
    <property type="nucleotide sequence ID" value="NZ_CP133270.1"/>
</dbReference>
<dbReference type="InterPro" id="IPR003594">
    <property type="entry name" value="HATPase_dom"/>
</dbReference>
<evidence type="ECO:0000256" key="3">
    <source>
        <dbReference type="ARBA" id="ARBA00022553"/>
    </source>
</evidence>
<dbReference type="CDD" id="cd00075">
    <property type="entry name" value="HATPase"/>
    <property type="match status" value="1"/>
</dbReference>
<evidence type="ECO:0000259" key="6">
    <source>
        <dbReference type="PROSITE" id="PS50109"/>
    </source>
</evidence>
<dbReference type="InterPro" id="IPR036890">
    <property type="entry name" value="HATPase_C_sf"/>
</dbReference>
<evidence type="ECO:0000256" key="5">
    <source>
        <dbReference type="ARBA" id="ARBA00022777"/>
    </source>
</evidence>
<dbReference type="Pfam" id="PF02518">
    <property type="entry name" value="HATPase_c"/>
    <property type="match status" value="1"/>
</dbReference>
<evidence type="ECO:0000313" key="8">
    <source>
        <dbReference type="EMBL" id="WVX65917.1"/>
    </source>
</evidence>
<sequence>MTEDKLIQNISQKPDRGVLRFNTQGKITFVSGGFLAFTHQRESDILGQSLNRFLKPEDFKRHLNYDIKPLIQKKVPMARFVSSWKSHDGDPLFLSFKCYPPVSDSGNIISAVKKTEWGFQEFQDVPLQVCLEKAIQRAKGVFWLMKLPSYKFQYLSPNLESFFEINVEDFLSNPSLFLDRVHPEDRKYIQKLFDSPGSHDFHKYGFRYRMNDGTIRYIMNYRYVLVNADGTPSSISGVFLDSTEWYEANEKIALMSLREGSENQMLQKSKLMLDEFINFVGHDLKSPLRIINMNRQILDRHYRERLDEEGQEILNSLGNATQRMNNLIEGISEFSVVMGQTENNEIIDISEFFQNSIIPYFFQNYPQGKLEVHTQECLNMKKEHLLVLFKNLIDNGSTFNHNVPHITVRSKIIKSGTICMVKDNGVGVPEAAYQEVFQMGRQLNVSENGKGVGMGLAVCKSVMDLYNGKIWLRSKEGDGTTFFLFFPNPTSPESTLKK</sequence>
<dbReference type="EMBL" id="CP133270">
    <property type="protein sequence ID" value="WVX65917.1"/>
    <property type="molecule type" value="Genomic_DNA"/>
</dbReference>
<dbReference type="Pfam" id="PF08447">
    <property type="entry name" value="PAS_3"/>
    <property type="match status" value="1"/>
</dbReference>
<dbReference type="Gene3D" id="3.30.450.20">
    <property type="entry name" value="PAS domain"/>
    <property type="match status" value="2"/>
</dbReference>
<dbReference type="SMART" id="SM00091">
    <property type="entry name" value="PAS"/>
    <property type="match status" value="2"/>
</dbReference>
<dbReference type="PANTHER" id="PTHR43304:SF1">
    <property type="entry name" value="PAC DOMAIN-CONTAINING PROTEIN"/>
    <property type="match status" value="1"/>
</dbReference>
<dbReference type="PROSITE" id="PS50112">
    <property type="entry name" value="PAS"/>
    <property type="match status" value="1"/>
</dbReference>
<dbReference type="InterPro" id="IPR003661">
    <property type="entry name" value="HisK_dim/P_dom"/>
</dbReference>
<dbReference type="InterPro" id="IPR013655">
    <property type="entry name" value="PAS_fold_3"/>
</dbReference>
<accession>A0ABZ2C0X4</accession>
<dbReference type="InterPro" id="IPR004358">
    <property type="entry name" value="Sig_transdc_His_kin-like_C"/>
</dbReference>
<feature type="domain" description="Histidine kinase" evidence="6">
    <location>
        <begin position="279"/>
        <end position="490"/>
    </location>
</feature>
<keyword evidence="9" id="KW-1185">Reference proteome</keyword>
<evidence type="ECO:0000259" key="7">
    <source>
        <dbReference type="PROSITE" id="PS50112"/>
    </source>
</evidence>
<protein>
    <recommendedName>
        <fullName evidence="2">histidine kinase</fullName>
        <ecNumber evidence="2">2.7.13.3</ecNumber>
    </recommendedName>
</protein>
<dbReference type="Proteomes" id="UP001330434">
    <property type="component" value="Chromosome"/>
</dbReference>
<dbReference type="SMART" id="SM00388">
    <property type="entry name" value="HisKA"/>
    <property type="match status" value="1"/>
</dbReference>
<reference evidence="8 9" key="1">
    <citation type="journal article" date="2024" name="Environ. Microbiol.">
        <title>Novel evolutionary insights on the interactions of the Holosporales (Alphaproteobacteria) with eukaryotic hosts from comparative genomics.</title>
        <authorList>
            <person name="Giovannini M."/>
            <person name="Petroni G."/>
            <person name="Castelli M."/>
        </authorList>
    </citation>
    <scope>NUCLEOTIDE SEQUENCE [LARGE SCALE GENOMIC DNA]</scope>
    <source>
        <strain evidence="8 9">US_Bl 15I1</strain>
    </source>
</reference>